<name>A0A518CS20_9PLAN</name>
<evidence type="ECO:0000313" key="2">
    <source>
        <dbReference type="Proteomes" id="UP000317178"/>
    </source>
</evidence>
<reference evidence="1 2" key="1">
    <citation type="submission" date="2019-02" db="EMBL/GenBank/DDBJ databases">
        <title>Deep-cultivation of Planctomycetes and their phenomic and genomic characterization uncovers novel biology.</title>
        <authorList>
            <person name="Wiegand S."/>
            <person name="Jogler M."/>
            <person name="Boedeker C."/>
            <person name="Pinto D."/>
            <person name="Vollmers J."/>
            <person name="Rivas-Marin E."/>
            <person name="Kohn T."/>
            <person name="Peeters S.H."/>
            <person name="Heuer A."/>
            <person name="Rast P."/>
            <person name="Oberbeckmann S."/>
            <person name="Bunk B."/>
            <person name="Jeske O."/>
            <person name="Meyerdierks A."/>
            <person name="Storesund J.E."/>
            <person name="Kallscheuer N."/>
            <person name="Luecker S."/>
            <person name="Lage O.M."/>
            <person name="Pohl T."/>
            <person name="Merkel B.J."/>
            <person name="Hornburger P."/>
            <person name="Mueller R.-W."/>
            <person name="Bruemmer F."/>
            <person name="Labrenz M."/>
            <person name="Spormann A.M."/>
            <person name="Op den Camp H."/>
            <person name="Overmann J."/>
            <person name="Amann R."/>
            <person name="Jetten M.S.M."/>
            <person name="Mascher T."/>
            <person name="Medema M.H."/>
            <person name="Devos D.P."/>
            <person name="Kaster A.-K."/>
            <person name="Ovreas L."/>
            <person name="Rohde M."/>
            <person name="Galperin M.Y."/>
            <person name="Jogler C."/>
        </authorList>
    </citation>
    <scope>NUCLEOTIDE SEQUENCE [LARGE SCALE GENOMIC DNA]</scope>
    <source>
        <strain evidence="1 2">Pla110</strain>
    </source>
</reference>
<dbReference type="Proteomes" id="UP000317178">
    <property type="component" value="Chromosome"/>
</dbReference>
<proteinExistence type="predicted"/>
<protein>
    <submittedName>
        <fullName evidence="1">Uncharacterized protein</fullName>
    </submittedName>
</protein>
<dbReference type="KEGG" id="plon:Pla110_37800"/>
<dbReference type="AlphaFoldDB" id="A0A518CS20"/>
<keyword evidence="2" id="KW-1185">Reference proteome</keyword>
<organism evidence="1 2">
    <name type="scientific">Polystyrenella longa</name>
    <dbReference type="NCBI Taxonomy" id="2528007"/>
    <lineage>
        <taxon>Bacteria</taxon>
        <taxon>Pseudomonadati</taxon>
        <taxon>Planctomycetota</taxon>
        <taxon>Planctomycetia</taxon>
        <taxon>Planctomycetales</taxon>
        <taxon>Planctomycetaceae</taxon>
        <taxon>Polystyrenella</taxon>
    </lineage>
</organism>
<dbReference type="EMBL" id="CP036281">
    <property type="protein sequence ID" value="QDU82026.1"/>
    <property type="molecule type" value="Genomic_DNA"/>
</dbReference>
<sequence>MELDALRYHSLSTTESYAALPLDMDVIARNRAACWLSINGKA</sequence>
<accession>A0A518CS20</accession>
<evidence type="ECO:0000313" key="1">
    <source>
        <dbReference type="EMBL" id="QDU82026.1"/>
    </source>
</evidence>
<gene>
    <name evidence="1" type="ORF">Pla110_37800</name>
</gene>